<gene>
    <name evidence="2" type="ORF">Hamer_G022656</name>
</gene>
<dbReference type="AlphaFoldDB" id="A0A8J5MV73"/>
<accession>A0A8J5MV73</accession>
<name>A0A8J5MV73_HOMAM</name>
<feature type="compositionally biased region" description="Low complexity" evidence="1">
    <location>
        <begin position="107"/>
        <end position="119"/>
    </location>
</feature>
<feature type="compositionally biased region" description="Polar residues" evidence="1">
    <location>
        <begin position="389"/>
        <end position="414"/>
    </location>
</feature>
<evidence type="ECO:0000313" key="2">
    <source>
        <dbReference type="EMBL" id="KAG7164557.1"/>
    </source>
</evidence>
<feature type="region of interest" description="Disordered" evidence="1">
    <location>
        <begin position="208"/>
        <end position="227"/>
    </location>
</feature>
<evidence type="ECO:0000313" key="3">
    <source>
        <dbReference type="Proteomes" id="UP000747542"/>
    </source>
</evidence>
<feature type="compositionally biased region" description="Basic and acidic residues" evidence="1">
    <location>
        <begin position="663"/>
        <end position="709"/>
    </location>
</feature>
<feature type="compositionally biased region" description="Acidic residues" evidence="1">
    <location>
        <begin position="212"/>
        <end position="226"/>
    </location>
</feature>
<comment type="caution">
    <text evidence="2">The sequence shown here is derived from an EMBL/GenBank/DDBJ whole genome shotgun (WGS) entry which is preliminary data.</text>
</comment>
<feature type="region of interest" description="Disordered" evidence="1">
    <location>
        <begin position="83"/>
        <end position="174"/>
    </location>
</feature>
<feature type="compositionally biased region" description="Low complexity" evidence="1">
    <location>
        <begin position="432"/>
        <end position="457"/>
    </location>
</feature>
<feature type="compositionally biased region" description="Acidic residues" evidence="1">
    <location>
        <begin position="597"/>
        <end position="614"/>
    </location>
</feature>
<feature type="compositionally biased region" description="Polar residues" evidence="1">
    <location>
        <begin position="524"/>
        <end position="540"/>
    </location>
</feature>
<reference evidence="2" key="1">
    <citation type="journal article" date="2021" name="Sci. Adv.">
        <title>The American lobster genome reveals insights on longevity, neural, and immune adaptations.</title>
        <authorList>
            <person name="Polinski J.M."/>
            <person name="Zimin A.V."/>
            <person name="Clark K.F."/>
            <person name="Kohn A.B."/>
            <person name="Sadowski N."/>
            <person name="Timp W."/>
            <person name="Ptitsyn A."/>
            <person name="Khanna P."/>
            <person name="Romanova D.Y."/>
            <person name="Williams P."/>
            <person name="Greenwood S.J."/>
            <person name="Moroz L.L."/>
            <person name="Walt D.R."/>
            <person name="Bodnar A.G."/>
        </authorList>
    </citation>
    <scope>NUCLEOTIDE SEQUENCE</scope>
    <source>
        <strain evidence="2">GMGI-L3</strain>
    </source>
</reference>
<dbReference type="Proteomes" id="UP000747542">
    <property type="component" value="Unassembled WGS sequence"/>
</dbReference>
<protein>
    <submittedName>
        <fullName evidence="2">Uncharacterized protein</fullName>
    </submittedName>
</protein>
<evidence type="ECO:0000256" key="1">
    <source>
        <dbReference type="SAM" id="MobiDB-lite"/>
    </source>
</evidence>
<organism evidence="2 3">
    <name type="scientific">Homarus americanus</name>
    <name type="common">American lobster</name>
    <dbReference type="NCBI Taxonomy" id="6706"/>
    <lineage>
        <taxon>Eukaryota</taxon>
        <taxon>Metazoa</taxon>
        <taxon>Ecdysozoa</taxon>
        <taxon>Arthropoda</taxon>
        <taxon>Crustacea</taxon>
        <taxon>Multicrustacea</taxon>
        <taxon>Malacostraca</taxon>
        <taxon>Eumalacostraca</taxon>
        <taxon>Eucarida</taxon>
        <taxon>Decapoda</taxon>
        <taxon>Pleocyemata</taxon>
        <taxon>Astacidea</taxon>
        <taxon>Nephropoidea</taxon>
        <taxon>Nephropidae</taxon>
        <taxon>Homarus</taxon>
    </lineage>
</organism>
<feature type="compositionally biased region" description="Basic residues" evidence="1">
    <location>
        <begin position="735"/>
        <end position="748"/>
    </location>
</feature>
<proteinExistence type="predicted"/>
<sequence length="791" mass="88979">MVEDLDGHGGRVTPVFVGEEDFSPDEFVQKRKDLLRRRPKNYMEGDEEVIAFDFSSPEPSTSQLSPVQAEMLMLEDRRKLALKRKDEKRTAMRLEGIEEESPDRSVSQSQDQQQQQQQQTVLSPEEYEDYIGDAVEKDYPESNLFLPTSTTSLPEISIEPPTPQAPKPKDGFDRENKVKYDLRVPGYRSMFLTVPGFDDDDCDRYLPKYSFDSDDEDESSSEDDDDVVHKPRVFASLADVAESRGLKRYGSSCDIAKFGMNETEEPIYSHEDDLNANFDANACKSKVGGTGSGPFVAGKLAMFEKVVEEEHQKFIECQEVRKRIFRAPKKSGEYIEKFYNPKVVETIDARANVRGRNLRYYDDEYDAFNNRKTPTPTEMMTPYGGYPSPQVTSKYTPYNSPRTPTPTPTYDSPRTPTPAPTYDSPRTPTPAPTYDSPRTPTPPTSSYQYPVTSTPPTHNYGTSSYSNDDFDFDAYEYVGERPRSQTSAADKTETRQCSPLPQPTVDNDTNYWRSTECSDYGRSEVTSPGPSTSAQPSSSRKMLDQRTDEVLELLDNSYLDMGPDGAGPSHESHGAPWQDECAGRGPVAGYSGYETPELPETDPLDDIFEIEDYDSLGSMTSIGGRHKRKAAAPPPPTSGNNNNMASTSTDTKRGGPGGFFARARREKDKDKDKDKEKKDKKKDKDKEKEKKDFFKKKEKDKERDPDKTAGKRFQLFGGAKKTSEPNTTDEASAKSPKKDKATKRRFFGRGKENFIGRSPHISHESDPQVARMAGDSFEQESIDLEGDTEVL</sequence>
<dbReference type="EMBL" id="JAHLQT010025116">
    <property type="protein sequence ID" value="KAG7164557.1"/>
    <property type="molecule type" value="Genomic_DNA"/>
</dbReference>
<feature type="region of interest" description="Disordered" evidence="1">
    <location>
        <begin position="482"/>
        <end position="791"/>
    </location>
</feature>
<feature type="compositionally biased region" description="Acidic residues" evidence="1">
    <location>
        <begin position="777"/>
        <end position="791"/>
    </location>
</feature>
<feature type="region of interest" description="Disordered" evidence="1">
    <location>
        <begin position="367"/>
        <end position="465"/>
    </location>
</feature>
<feature type="compositionally biased region" description="Polar residues" evidence="1">
    <location>
        <begin position="638"/>
        <end position="649"/>
    </location>
</feature>
<keyword evidence="3" id="KW-1185">Reference proteome</keyword>
<feature type="compositionally biased region" description="Basic and acidic residues" evidence="1">
    <location>
        <begin position="83"/>
        <end position="96"/>
    </location>
</feature>
<feature type="compositionally biased region" description="Polar residues" evidence="1">
    <location>
        <begin position="145"/>
        <end position="154"/>
    </location>
</feature>
<feature type="compositionally biased region" description="Polar residues" evidence="1">
    <location>
        <begin position="484"/>
        <end position="517"/>
    </location>
</feature>